<sequence>TSAVLSTPVKVLKFPKTYILNGSPYFMKTKTNDIRKKNAESKRHCIGN</sequence>
<keyword evidence="2" id="KW-1185">Reference proteome</keyword>
<organism evidence="1 2">
    <name type="scientific">Dentiscutata heterogama</name>
    <dbReference type="NCBI Taxonomy" id="1316150"/>
    <lineage>
        <taxon>Eukaryota</taxon>
        <taxon>Fungi</taxon>
        <taxon>Fungi incertae sedis</taxon>
        <taxon>Mucoromycota</taxon>
        <taxon>Glomeromycotina</taxon>
        <taxon>Glomeromycetes</taxon>
        <taxon>Diversisporales</taxon>
        <taxon>Gigasporaceae</taxon>
        <taxon>Dentiscutata</taxon>
    </lineage>
</organism>
<dbReference type="EMBL" id="CAJVPU010025957">
    <property type="protein sequence ID" value="CAG8698115.1"/>
    <property type="molecule type" value="Genomic_DNA"/>
</dbReference>
<feature type="non-terminal residue" evidence="1">
    <location>
        <position position="48"/>
    </location>
</feature>
<evidence type="ECO:0000313" key="2">
    <source>
        <dbReference type="Proteomes" id="UP000789702"/>
    </source>
</evidence>
<comment type="caution">
    <text evidence="1">The sequence shown here is derived from an EMBL/GenBank/DDBJ whole genome shotgun (WGS) entry which is preliminary data.</text>
</comment>
<feature type="non-terminal residue" evidence="1">
    <location>
        <position position="1"/>
    </location>
</feature>
<name>A0ACA9PBJ2_9GLOM</name>
<accession>A0ACA9PBJ2</accession>
<gene>
    <name evidence="1" type="ORF">DHETER_LOCUS11615</name>
</gene>
<proteinExistence type="predicted"/>
<evidence type="ECO:0000313" key="1">
    <source>
        <dbReference type="EMBL" id="CAG8698115.1"/>
    </source>
</evidence>
<reference evidence="1" key="1">
    <citation type="submission" date="2021-06" db="EMBL/GenBank/DDBJ databases">
        <authorList>
            <person name="Kallberg Y."/>
            <person name="Tangrot J."/>
            <person name="Rosling A."/>
        </authorList>
    </citation>
    <scope>NUCLEOTIDE SEQUENCE</scope>
    <source>
        <strain evidence="1">IL203A</strain>
    </source>
</reference>
<dbReference type="Proteomes" id="UP000789702">
    <property type="component" value="Unassembled WGS sequence"/>
</dbReference>
<protein>
    <submittedName>
        <fullName evidence="1">2164_t:CDS:1</fullName>
    </submittedName>
</protein>